<protein>
    <recommendedName>
        <fullName evidence="4">Integral membrane protein</fullName>
    </recommendedName>
</protein>
<keyword evidence="1" id="KW-1133">Transmembrane helix</keyword>
<gene>
    <name evidence="2" type="ORF">ACKI18_05660</name>
</gene>
<accession>A0ABW9HJG2</accession>
<feature type="transmembrane region" description="Helical" evidence="1">
    <location>
        <begin position="120"/>
        <end position="142"/>
    </location>
</feature>
<evidence type="ECO:0000313" key="3">
    <source>
        <dbReference type="Proteomes" id="UP001631957"/>
    </source>
</evidence>
<feature type="transmembrane region" description="Helical" evidence="1">
    <location>
        <begin position="235"/>
        <end position="257"/>
    </location>
</feature>
<evidence type="ECO:0000256" key="1">
    <source>
        <dbReference type="SAM" id="Phobius"/>
    </source>
</evidence>
<evidence type="ECO:0000313" key="2">
    <source>
        <dbReference type="EMBL" id="MFM9608195.1"/>
    </source>
</evidence>
<feature type="transmembrane region" description="Helical" evidence="1">
    <location>
        <begin position="90"/>
        <end position="108"/>
    </location>
</feature>
<dbReference type="EMBL" id="JBJVNI010000003">
    <property type="protein sequence ID" value="MFM9608195.1"/>
    <property type="molecule type" value="Genomic_DNA"/>
</dbReference>
<reference evidence="2 3" key="1">
    <citation type="submission" date="2024-12" db="EMBL/GenBank/DDBJ databases">
        <title>Forecasting of Potato common scab and diversities of Pathogenic streptomyces spp. in china.</title>
        <authorList>
            <person name="Handique U."/>
            <person name="Wu J."/>
        </authorList>
    </citation>
    <scope>NUCLEOTIDE SEQUENCE [LARGE SCALE GENOMIC DNA]</scope>
    <source>
        <strain evidence="2 3">ZRIMU1530</strain>
    </source>
</reference>
<organism evidence="2 3">
    <name type="scientific">Streptomyces niveiscabiei</name>
    <dbReference type="NCBI Taxonomy" id="164115"/>
    <lineage>
        <taxon>Bacteria</taxon>
        <taxon>Bacillati</taxon>
        <taxon>Actinomycetota</taxon>
        <taxon>Actinomycetes</taxon>
        <taxon>Kitasatosporales</taxon>
        <taxon>Streptomycetaceae</taxon>
        <taxon>Streptomyces</taxon>
    </lineage>
</organism>
<keyword evidence="1" id="KW-0812">Transmembrane</keyword>
<evidence type="ECO:0008006" key="4">
    <source>
        <dbReference type="Google" id="ProtNLM"/>
    </source>
</evidence>
<keyword evidence="3" id="KW-1185">Reference proteome</keyword>
<dbReference type="RefSeq" id="WP_240656825.1">
    <property type="nucleotide sequence ID" value="NZ_JBJVNI010000003.1"/>
</dbReference>
<sequence>MSSNALVPSSSGFLRARVLVPVAVLLVPGVYFGPHLVADDGSQGGFADQRVLVGAVREGFVRYWGAGSGDYSSGMGGVVEYWFRFHVAKALIASALLAVLVALGVVVWRAFLRSEGARRGALAVAGVLVTGLGLLSLVVAAANAQGAVAPFTSALTMLPVGTRGGELGGTLAQVRAQLATDPHSASPALAEMVSDNARYHVSMAVIAGVLAVGLVVASVVLWRRFANAGDRRTRRLLGAFGALGTVLVCAVLVVGVANVTVAADSARGLTDFFGA</sequence>
<dbReference type="Proteomes" id="UP001631957">
    <property type="component" value="Unassembled WGS sequence"/>
</dbReference>
<feature type="transmembrane region" description="Helical" evidence="1">
    <location>
        <begin position="199"/>
        <end position="223"/>
    </location>
</feature>
<comment type="caution">
    <text evidence="2">The sequence shown here is derived from an EMBL/GenBank/DDBJ whole genome shotgun (WGS) entry which is preliminary data.</text>
</comment>
<feature type="transmembrane region" description="Helical" evidence="1">
    <location>
        <begin position="12"/>
        <end position="32"/>
    </location>
</feature>
<name>A0ABW9HJG2_9ACTN</name>
<proteinExistence type="predicted"/>
<keyword evidence="1" id="KW-0472">Membrane</keyword>